<protein>
    <submittedName>
        <fullName evidence="1">(northern house mosquito) hypothetical protein</fullName>
    </submittedName>
</protein>
<proteinExistence type="predicted"/>
<dbReference type="AlphaFoldDB" id="A0A8D8J5E1"/>
<accession>A0A8D8J5E1</accession>
<evidence type="ECO:0000313" key="1">
    <source>
        <dbReference type="EMBL" id="CAG6566640.1"/>
    </source>
</evidence>
<reference evidence="1" key="1">
    <citation type="submission" date="2021-05" db="EMBL/GenBank/DDBJ databases">
        <authorList>
            <person name="Alioto T."/>
            <person name="Alioto T."/>
            <person name="Gomez Garrido J."/>
        </authorList>
    </citation>
    <scope>NUCLEOTIDE SEQUENCE</scope>
</reference>
<dbReference type="EMBL" id="HBUE01171079">
    <property type="protein sequence ID" value="CAG6515140.1"/>
    <property type="molecule type" value="Transcribed_RNA"/>
</dbReference>
<organism evidence="1">
    <name type="scientific">Culex pipiens</name>
    <name type="common">House mosquito</name>
    <dbReference type="NCBI Taxonomy" id="7175"/>
    <lineage>
        <taxon>Eukaryota</taxon>
        <taxon>Metazoa</taxon>
        <taxon>Ecdysozoa</taxon>
        <taxon>Arthropoda</taxon>
        <taxon>Hexapoda</taxon>
        <taxon>Insecta</taxon>
        <taxon>Pterygota</taxon>
        <taxon>Neoptera</taxon>
        <taxon>Endopterygota</taxon>
        <taxon>Diptera</taxon>
        <taxon>Nematocera</taxon>
        <taxon>Culicoidea</taxon>
        <taxon>Culicidae</taxon>
        <taxon>Culicinae</taxon>
        <taxon>Culicini</taxon>
        <taxon>Culex</taxon>
        <taxon>Culex</taxon>
    </lineage>
</organism>
<sequence length="140" mass="15200">MSNVAVFPALFLTFFLYLFFWFFSSTVLHCMSFSSTLMSTSIRSSAESLLSCRFRLSAPSSLPSSVLSSVSGGSIAGIRMTIPSRDLLRIILNVCVLIFGRTSFSEEVLVSILALGIDLLRLDDLGTMSLGTSFGRVFSG</sequence>
<dbReference type="EMBL" id="HBUE01276526">
    <property type="protein sequence ID" value="CAG6566640.1"/>
    <property type="molecule type" value="Transcribed_RNA"/>
</dbReference>
<name>A0A8D8J5E1_CULPI</name>